<name>A0A8S2ULY8_9BILA</name>
<dbReference type="GO" id="GO:0000055">
    <property type="term" value="P:ribosomal large subunit export from nucleus"/>
    <property type="evidence" value="ECO:0007669"/>
    <property type="project" value="TreeGrafter"/>
</dbReference>
<accession>A0A8S2ULY8</accession>
<gene>
    <name evidence="4" type="ORF">TMI583_LOCUS40532</name>
</gene>
<dbReference type="GO" id="GO:0000027">
    <property type="term" value="P:ribosomal large subunit assembly"/>
    <property type="evidence" value="ECO:0007669"/>
    <property type="project" value="TreeGrafter"/>
</dbReference>
<dbReference type="PANTHER" id="PTHR48103">
    <property type="entry name" value="MIDASIN-RELATED"/>
    <property type="match status" value="1"/>
</dbReference>
<keyword evidence="1" id="KW-0547">Nucleotide-binding</keyword>
<sequence>PLEPSSKVTFSPSSPPTATPTNNDEFDQLISHDEWLKNIKNHNVIVGGTDTHSSNLLESSSINHTINTNVDQILQDILNKQTTGGVKNTNCLDLYKEAGMITKDKFDRQLLTDELENRLDLSSMSEKDFTKWTYTKLVESKVITQMIDTILDKFRSEQERLTSKLIKQHELQWCIMVDNSGSMSVHRTFIFGTLVVIMEVLRKLETKFAVARFGGRTNQKILKNLNDHFTYATGLARITQKVFPIRTSTVSTSNTTVHKMVIILTDGLTQERDNETYSLTISKYDIKLGFMFIEDKNSNSSTMLLEALKRQSKHSKIASDSISNLPLQIAQLMNTMLENCLQGIQDKNDLPTTIIKQTINIEIPIDSKSLSKLIYKQQQHQNADENKKPKITKNVTSYTVSQPNSMVSKLINVKHLLNQYLSRNNSYTNLSLAAGELRKYYQELSTTSDIQTHITHAEELWHTEETRLSNSIDDLMSVSSDVVFAFNKFTRRRAALRGSSLYLPGLIKAMTSEWSYKKIFSSELAGGKRDHALCLVLDISVSMFGNMGECLFETLIIFIGALKKLGLDNYSIVLFGKKVTIIKTHEQTFDIYVIYTLLQQIKFDQENDSKDAFGSEVAIDLLTNCATRG</sequence>
<reference evidence="4" key="1">
    <citation type="submission" date="2021-02" db="EMBL/GenBank/DDBJ databases">
        <authorList>
            <person name="Nowell W R."/>
        </authorList>
    </citation>
    <scope>NUCLEOTIDE SEQUENCE</scope>
</reference>
<dbReference type="InterPro" id="IPR036465">
    <property type="entry name" value="vWFA_dom_sf"/>
</dbReference>
<feature type="non-terminal residue" evidence="4">
    <location>
        <position position="1"/>
    </location>
</feature>
<dbReference type="Proteomes" id="UP000682733">
    <property type="component" value="Unassembled WGS sequence"/>
</dbReference>
<evidence type="ECO:0008006" key="6">
    <source>
        <dbReference type="Google" id="ProtNLM"/>
    </source>
</evidence>
<dbReference type="GO" id="GO:0005524">
    <property type="term" value="F:ATP binding"/>
    <property type="evidence" value="ECO:0007669"/>
    <property type="project" value="UniProtKB-KW"/>
</dbReference>
<organism evidence="4 5">
    <name type="scientific">Didymodactylos carnosus</name>
    <dbReference type="NCBI Taxonomy" id="1234261"/>
    <lineage>
        <taxon>Eukaryota</taxon>
        <taxon>Metazoa</taxon>
        <taxon>Spiralia</taxon>
        <taxon>Gnathifera</taxon>
        <taxon>Rotifera</taxon>
        <taxon>Eurotatoria</taxon>
        <taxon>Bdelloidea</taxon>
        <taxon>Philodinida</taxon>
        <taxon>Philodinidae</taxon>
        <taxon>Didymodactylos</taxon>
    </lineage>
</organism>
<dbReference type="SUPFAM" id="SSF53300">
    <property type="entry name" value="vWA-like"/>
    <property type="match status" value="1"/>
</dbReference>
<feature type="region of interest" description="Disordered" evidence="3">
    <location>
        <begin position="1"/>
        <end position="23"/>
    </location>
</feature>
<keyword evidence="2" id="KW-0067">ATP-binding</keyword>
<evidence type="ECO:0000313" key="4">
    <source>
        <dbReference type="EMBL" id="CAF4340196.1"/>
    </source>
</evidence>
<dbReference type="EMBL" id="CAJOBA010062746">
    <property type="protein sequence ID" value="CAF4340196.1"/>
    <property type="molecule type" value="Genomic_DNA"/>
</dbReference>
<dbReference type="GO" id="GO:0030687">
    <property type="term" value="C:preribosome, large subunit precursor"/>
    <property type="evidence" value="ECO:0007669"/>
    <property type="project" value="TreeGrafter"/>
</dbReference>
<proteinExistence type="predicted"/>
<dbReference type="GO" id="GO:0005634">
    <property type="term" value="C:nucleus"/>
    <property type="evidence" value="ECO:0007669"/>
    <property type="project" value="TreeGrafter"/>
</dbReference>
<dbReference type="AlphaFoldDB" id="A0A8S2ULY8"/>
<feature type="non-terminal residue" evidence="4">
    <location>
        <position position="629"/>
    </location>
</feature>
<evidence type="ECO:0000256" key="2">
    <source>
        <dbReference type="ARBA" id="ARBA00022840"/>
    </source>
</evidence>
<protein>
    <recommendedName>
        <fullName evidence="6">VWFA domain-containing protein</fullName>
    </recommendedName>
</protein>
<dbReference type="PANTHER" id="PTHR48103:SF2">
    <property type="entry name" value="MIDASIN"/>
    <property type="match status" value="1"/>
</dbReference>
<evidence type="ECO:0000256" key="3">
    <source>
        <dbReference type="SAM" id="MobiDB-lite"/>
    </source>
</evidence>
<comment type="caution">
    <text evidence="4">The sequence shown here is derived from an EMBL/GenBank/DDBJ whole genome shotgun (WGS) entry which is preliminary data.</text>
</comment>
<evidence type="ECO:0000256" key="1">
    <source>
        <dbReference type="ARBA" id="ARBA00022741"/>
    </source>
</evidence>
<evidence type="ECO:0000313" key="5">
    <source>
        <dbReference type="Proteomes" id="UP000682733"/>
    </source>
</evidence>